<dbReference type="EMBL" id="UOEK01000311">
    <property type="protein sequence ID" value="VAW05164.1"/>
    <property type="molecule type" value="Genomic_DNA"/>
</dbReference>
<accession>A0A3B0T8N9</accession>
<dbReference type="Pfam" id="PF00881">
    <property type="entry name" value="Nitroreductase"/>
    <property type="match status" value="1"/>
</dbReference>
<feature type="domain" description="Nitroreductase" evidence="4">
    <location>
        <begin position="44"/>
        <end position="212"/>
    </location>
</feature>
<dbReference type="AlphaFoldDB" id="A0A3B0T8N9"/>
<evidence type="ECO:0000256" key="3">
    <source>
        <dbReference type="ARBA" id="ARBA00023002"/>
    </source>
</evidence>
<evidence type="ECO:0000256" key="1">
    <source>
        <dbReference type="ARBA" id="ARBA00022630"/>
    </source>
</evidence>
<reference evidence="5" key="1">
    <citation type="submission" date="2018-06" db="EMBL/GenBank/DDBJ databases">
        <authorList>
            <person name="Zhirakovskaya E."/>
        </authorList>
    </citation>
    <scope>NUCLEOTIDE SEQUENCE</scope>
</reference>
<dbReference type="CDD" id="cd02144">
    <property type="entry name" value="iodotyrosine_dehalogenase"/>
    <property type="match status" value="1"/>
</dbReference>
<sequence>MSDDMFDGEYPYTGIGEYAEYRQPRLSPSETLKRGREFLALMDGRRSIRQFSDEPVSREAIELAIAAASTAPSGAHLQPWKFIVTQDAAVKRAIRQAAEQEEKVNYVDGRMPEGWQSDIARLGTGWRKPYLETAPWIVVLFEERYRELGDGERGKNYYVKESVGIAAGMFITALHTMGLVTLTHTPSPMAFLTALLGRPRNERPFILFPIGYPAKDAVVPVLRRKSLAEVMVDVNAANEPVSNPERSTDRVD</sequence>
<keyword evidence="1" id="KW-0285">Flavoprotein</keyword>
<dbReference type="PANTHER" id="PTHR23026:SF90">
    <property type="entry name" value="IODOTYROSINE DEIODINASE 1"/>
    <property type="match status" value="1"/>
</dbReference>
<dbReference type="InterPro" id="IPR050627">
    <property type="entry name" value="Nitroreductase/BluB"/>
</dbReference>
<dbReference type="PANTHER" id="PTHR23026">
    <property type="entry name" value="NADPH NITROREDUCTASE"/>
    <property type="match status" value="1"/>
</dbReference>
<dbReference type="SUPFAM" id="SSF55469">
    <property type="entry name" value="FMN-dependent nitroreductase-like"/>
    <property type="match status" value="1"/>
</dbReference>
<evidence type="ECO:0000259" key="4">
    <source>
        <dbReference type="Pfam" id="PF00881"/>
    </source>
</evidence>
<gene>
    <name evidence="5" type="ORF">MNBD_ACTINO02-2160</name>
</gene>
<evidence type="ECO:0000256" key="2">
    <source>
        <dbReference type="ARBA" id="ARBA00022643"/>
    </source>
</evidence>
<dbReference type="InterPro" id="IPR000415">
    <property type="entry name" value="Nitroreductase-like"/>
</dbReference>
<protein>
    <submittedName>
        <fullName evidence="5">Nitroreductase family protein</fullName>
    </submittedName>
</protein>
<name>A0A3B0T8N9_9ZZZZ</name>
<keyword evidence="2" id="KW-0288">FMN</keyword>
<organism evidence="5">
    <name type="scientific">hydrothermal vent metagenome</name>
    <dbReference type="NCBI Taxonomy" id="652676"/>
    <lineage>
        <taxon>unclassified sequences</taxon>
        <taxon>metagenomes</taxon>
        <taxon>ecological metagenomes</taxon>
    </lineage>
</organism>
<evidence type="ECO:0000313" key="5">
    <source>
        <dbReference type="EMBL" id="VAW05164.1"/>
    </source>
</evidence>
<keyword evidence="3" id="KW-0560">Oxidoreductase</keyword>
<proteinExistence type="predicted"/>
<dbReference type="Gene3D" id="3.40.109.10">
    <property type="entry name" value="NADH Oxidase"/>
    <property type="match status" value="1"/>
</dbReference>
<dbReference type="GO" id="GO:0016491">
    <property type="term" value="F:oxidoreductase activity"/>
    <property type="evidence" value="ECO:0007669"/>
    <property type="project" value="UniProtKB-KW"/>
</dbReference>
<dbReference type="InterPro" id="IPR029479">
    <property type="entry name" value="Nitroreductase"/>
</dbReference>